<dbReference type="AlphaFoldDB" id="A0AAD4XC78"/>
<keyword evidence="12" id="KW-1185">Reference proteome</keyword>
<gene>
    <name evidence="11" type="ORF">MKW98_031834</name>
</gene>
<evidence type="ECO:0000256" key="1">
    <source>
        <dbReference type="ARBA" id="ARBA00022723"/>
    </source>
</evidence>
<evidence type="ECO:0000259" key="10">
    <source>
        <dbReference type="PROSITE" id="PS50114"/>
    </source>
</evidence>
<dbReference type="SMART" id="SM00401">
    <property type="entry name" value="ZnF_GATA"/>
    <property type="match status" value="1"/>
</dbReference>
<evidence type="ECO:0000256" key="2">
    <source>
        <dbReference type="ARBA" id="ARBA00022771"/>
    </source>
</evidence>
<dbReference type="PANTHER" id="PTHR46813">
    <property type="entry name" value="GATA TRANSCRIPTION FACTOR 18"/>
    <property type="match status" value="1"/>
</dbReference>
<feature type="compositionally biased region" description="Polar residues" evidence="9">
    <location>
        <begin position="240"/>
        <end position="258"/>
    </location>
</feature>
<accession>A0AAD4XC78</accession>
<evidence type="ECO:0000256" key="9">
    <source>
        <dbReference type="SAM" id="MobiDB-lite"/>
    </source>
</evidence>
<evidence type="ECO:0000256" key="7">
    <source>
        <dbReference type="ARBA" id="ARBA00024019"/>
    </source>
</evidence>
<comment type="caution">
    <text evidence="11">The sequence shown here is derived from an EMBL/GenBank/DDBJ whole genome shotgun (WGS) entry which is preliminary data.</text>
</comment>
<dbReference type="GO" id="GO:0006355">
    <property type="term" value="P:regulation of DNA-templated transcription"/>
    <property type="evidence" value="ECO:0007669"/>
    <property type="project" value="InterPro"/>
</dbReference>
<sequence length="315" mass="35219">MQRCSSNTSSYQYCSHHPVGTCSCHLYQPHHYHQSTSSHEPSSGKNPFTMLFSSSSNTKSCSTQYSNPNYQNSKSFDELHYHSYPIITSSSPSSAVDCTLSLGTPSTRKTNNSVMIDNHRKSTSCLTSSSKYCKSWDVFQPNSKNHHQEQQRHTSSTAHNIKNIISRGYNSVNRDQTIGRRCANCDTTSTPLWRNGPRGPKSLCNACGIRYKKEERRATASTTTATNVTVNGAVGEAMSHPNNQQSWAPHHSQTQQRLSTSANPTSSTTSHYHEFRFIGDDDRYHHHSNINTSTGGGGIPNFLSWRQPTLVHHYT</sequence>
<keyword evidence="3" id="KW-0862">Zinc</keyword>
<dbReference type="InterPro" id="IPR000679">
    <property type="entry name" value="Znf_GATA"/>
</dbReference>
<evidence type="ECO:0000313" key="12">
    <source>
        <dbReference type="Proteomes" id="UP001202328"/>
    </source>
</evidence>
<dbReference type="GO" id="GO:0043565">
    <property type="term" value="F:sequence-specific DNA binding"/>
    <property type="evidence" value="ECO:0007669"/>
    <property type="project" value="InterPro"/>
</dbReference>
<dbReference type="PROSITE" id="PS00344">
    <property type="entry name" value="GATA_ZN_FINGER_1"/>
    <property type="match status" value="1"/>
</dbReference>
<dbReference type="PROSITE" id="PS50114">
    <property type="entry name" value="GATA_ZN_FINGER_2"/>
    <property type="match status" value="1"/>
</dbReference>
<name>A0AAD4XC78_9MAGN</name>
<keyword evidence="2 8" id="KW-0863">Zinc-finger</keyword>
<keyword evidence="1" id="KW-0479">Metal-binding</keyword>
<reference evidence="11" key="1">
    <citation type="submission" date="2022-04" db="EMBL/GenBank/DDBJ databases">
        <title>A functionally conserved STORR gene fusion in Papaver species that diverged 16.8 million years ago.</title>
        <authorList>
            <person name="Catania T."/>
        </authorList>
    </citation>
    <scope>NUCLEOTIDE SEQUENCE</scope>
    <source>
        <strain evidence="11">S-188037</strain>
    </source>
</reference>
<proteinExistence type="inferred from homology"/>
<comment type="similarity">
    <text evidence="7">Belongs to the type IV zinc-finger family. Class B subfamily.</text>
</comment>
<keyword evidence="6" id="KW-0804">Transcription</keyword>
<organism evidence="11 12">
    <name type="scientific">Papaver atlanticum</name>
    <dbReference type="NCBI Taxonomy" id="357466"/>
    <lineage>
        <taxon>Eukaryota</taxon>
        <taxon>Viridiplantae</taxon>
        <taxon>Streptophyta</taxon>
        <taxon>Embryophyta</taxon>
        <taxon>Tracheophyta</taxon>
        <taxon>Spermatophyta</taxon>
        <taxon>Magnoliopsida</taxon>
        <taxon>Ranunculales</taxon>
        <taxon>Papaveraceae</taxon>
        <taxon>Papaveroideae</taxon>
        <taxon>Papaver</taxon>
    </lineage>
</organism>
<evidence type="ECO:0000256" key="8">
    <source>
        <dbReference type="PROSITE-ProRule" id="PRU00094"/>
    </source>
</evidence>
<feature type="region of interest" description="Disordered" evidence="9">
    <location>
        <begin position="235"/>
        <end position="270"/>
    </location>
</feature>
<dbReference type="InterPro" id="IPR013088">
    <property type="entry name" value="Znf_NHR/GATA"/>
</dbReference>
<dbReference type="Gene3D" id="3.30.50.10">
    <property type="entry name" value="Erythroid Transcription Factor GATA-1, subunit A"/>
    <property type="match status" value="1"/>
</dbReference>
<dbReference type="PANTHER" id="PTHR46813:SF16">
    <property type="entry name" value="GATA TRANSCRIPTION FACTOR 18"/>
    <property type="match status" value="1"/>
</dbReference>
<dbReference type="Pfam" id="PF00320">
    <property type="entry name" value="GATA"/>
    <property type="match status" value="1"/>
</dbReference>
<dbReference type="Proteomes" id="UP001202328">
    <property type="component" value="Unassembled WGS sequence"/>
</dbReference>
<evidence type="ECO:0000256" key="3">
    <source>
        <dbReference type="ARBA" id="ARBA00022833"/>
    </source>
</evidence>
<protein>
    <recommendedName>
        <fullName evidence="10">GATA-type domain-containing protein</fullName>
    </recommendedName>
</protein>
<feature type="domain" description="GATA-type" evidence="10">
    <location>
        <begin position="176"/>
        <end position="212"/>
    </location>
</feature>
<evidence type="ECO:0000256" key="5">
    <source>
        <dbReference type="ARBA" id="ARBA00023125"/>
    </source>
</evidence>
<dbReference type="PROSITE" id="PS51257">
    <property type="entry name" value="PROKAR_LIPOPROTEIN"/>
    <property type="match status" value="1"/>
</dbReference>
<keyword evidence="5" id="KW-0238">DNA-binding</keyword>
<dbReference type="GO" id="GO:0008270">
    <property type="term" value="F:zinc ion binding"/>
    <property type="evidence" value="ECO:0007669"/>
    <property type="project" value="UniProtKB-KW"/>
</dbReference>
<keyword evidence="4" id="KW-0805">Transcription regulation</keyword>
<dbReference type="CDD" id="cd00202">
    <property type="entry name" value="ZnF_GATA"/>
    <property type="match status" value="1"/>
</dbReference>
<evidence type="ECO:0000313" key="11">
    <source>
        <dbReference type="EMBL" id="KAI3903180.1"/>
    </source>
</evidence>
<feature type="compositionally biased region" description="Low complexity" evidence="9">
    <location>
        <begin position="259"/>
        <end position="270"/>
    </location>
</feature>
<evidence type="ECO:0000256" key="4">
    <source>
        <dbReference type="ARBA" id="ARBA00023015"/>
    </source>
</evidence>
<dbReference type="EMBL" id="JAJJMB010011222">
    <property type="protein sequence ID" value="KAI3903180.1"/>
    <property type="molecule type" value="Genomic_DNA"/>
</dbReference>
<evidence type="ECO:0000256" key="6">
    <source>
        <dbReference type="ARBA" id="ARBA00023163"/>
    </source>
</evidence>
<dbReference type="SUPFAM" id="SSF57716">
    <property type="entry name" value="Glucocorticoid receptor-like (DNA-binding domain)"/>
    <property type="match status" value="1"/>
</dbReference>